<organism evidence="1 2">
    <name type="scientific">Portunus trituberculatus</name>
    <name type="common">Swimming crab</name>
    <name type="synonym">Neptunus trituberculatus</name>
    <dbReference type="NCBI Taxonomy" id="210409"/>
    <lineage>
        <taxon>Eukaryota</taxon>
        <taxon>Metazoa</taxon>
        <taxon>Ecdysozoa</taxon>
        <taxon>Arthropoda</taxon>
        <taxon>Crustacea</taxon>
        <taxon>Multicrustacea</taxon>
        <taxon>Malacostraca</taxon>
        <taxon>Eumalacostraca</taxon>
        <taxon>Eucarida</taxon>
        <taxon>Decapoda</taxon>
        <taxon>Pleocyemata</taxon>
        <taxon>Brachyura</taxon>
        <taxon>Eubrachyura</taxon>
        <taxon>Portunoidea</taxon>
        <taxon>Portunidae</taxon>
        <taxon>Portuninae</taxon>
        <taxon>Portunus</taxon>
    </lineage>
</organism>
<sequence length="158" mass="17828">MPAMLRGHLSCFLQHLSAPMWPSRSLKEVARSSFPHHLVPGRMKNSLRIHRFRLRQHHTQLTLTTPTLPPAAGDAQRRLVLCRVFCLSRDSGVVSCQSLAVWRHSHVQHTVTPSLYMVGDTPPTPTQSRQYKASLICTVTCTPRPPPHSRVTLRLSCI</sequence>
<accession>A0A5B7D8X9</accession>
<evidence type="ECO:0000313" key="2">
    <source>
        <dbReference type="Proteomes" id="UP000324222"/>
    </source>
</evidence>
<dbReference type="AlphaFoldDB" id="A0A5B7D8X9"/>
<proteinExistence type="predicted"/>
<name>A0A5B7D8X9_PORTR</name>
<dbReference type="Proteomes" id="UP000324222">
    <property type="component" value="Unassembled WGS sequence"/>
</dbReference>
<evidence type="ECO:0000313" key="1">
    <source>
        <dbReference type="EMBL" id="MPC17754.1"/>
    </source>
</evidence>
<comment type="caution">
    <text evidence="1">The sequence shown here is derived from an EMBL/GenBank/DDBJ whole genome shotgun (WGS) entry which is preliminary data.</text>
</comment>
<reference evidence="1 2" key="1">
    <citation type="submission" date="2019-05" db="EMBL/GenBank/DDBJ databases">
        <title>Another draft genome of Portunus trituberculatus and its Hox gene families provides insights of decapod evolution.</title>
        <authorList>
            <person name="Jeong J.-H."/>
            <person name="Song I."/>
            <person name="Kim S."/>
            <person name="Choi T."/>
            <person name="Kim D."/>
            <person name="Ryu S."/>
            <person name="Kim W."/>
        </authorList>
    </citation>
    <scope>NUCLEOTIDE SEQUENCE [LARGE SCALE GENOMIC DNA]</scope>
    <source>
        <tissue evidence="1">Muscle</tissue>
    </source>
</reference>
<protein>
    <submittedName>
        <fullName evidence="1">Uncharacterized protein</fullName>
    </submittedName>
</protein>
<keyword evidence="2" id="KW-1185">Reference proteome</keyword>
<gene>
    <name evidence="1" type="ORF">E2C01_010618</name>
</gene>
<dbReference type="EMBL" id="VSRR010000619">
    <property type="protein sequence ID" value="MPC17754.1"/>
    <property type="molecule type" value="Genomic_DNA"/>
</dbReference>